<gene>
    <name evidence="3" type="ORF">LKD81_01765</name>
</gene>
<comment type="caution">
    <text evidence="3">The sequence shown here is derived from an EMBL/GenBank/DDBJ whole genome shotgun (WGS) entry which is preliminary data.</text>
</comment>
<keyword evidence="4" id="KW-1185">Reference proteome</keyword>
<reference evidence="3" key="1">
    <citation type="submission" date="2021-10" db="EMBL/GenBank/DDBJ databases">
        <title>Anaerobic single-cell dispensing facilitates the cultivation of human gut bacteria.</title>
        <authorList>
            <person name="Afrizal A."/>
        </authorList>
    </citation>
    <scope>NUCLEOTIDE SEQUENCE</scope>
    <source>
        <strain evidence="3">CLA-AA-H215</strain>
    </source>
</reference>
<protein>
    <submittedName>
        <fullName evidence="3">Xaa-Pro peptidase family protein</fullName>
    </submittedName>
</protein>
<sequence length="354" mass="39874">MEEKLLSYMEKEKIEAFYIHKPENVRYICGYSGGDVYLLMIPGHWYLLTDPRCMEHAQMECPMYDCIDWRPYGSIMSCIASIAQKENLKSIAFEADCINVAFYRKLREQTRCELLPVEGIVEEFRTIKTESELADIRIACEISSRAFEYLCGQIHPGVTEKELEAKLAAWMQCQGSDVKTSANIVISGAKTSMLHGNPDMKAVEYGDFVLMDYGCKYNGYTADITRTVVVGKATGKQKEVYQYVKEMNEAGIAAACDGVPAENIYLAARKVIENTEYIPYFYQSIGHGFGLFVHEHPFVRPMGTDILKAGNTMTVEPGIYIPGWGGVRIEDDILITKTGNENLVSAPKDLIELF</sequence>
<feature type="domain" description="Peptidase M24" evidence="1">
    <location>
        <begin position="135"/>
        <end position="337"/>
    </location>
</feature>
<name>A0AAE3E821_9FIRM</name>
<evidence type="ECO:0000259" key="1">
    <source>
        <dbReference type="Pfam" id="PF00557"/>
    </source>
</evidence>
<dbReference type="Proteomes" id="UP001198182">
    <property type="component" value="Unassembled WGS sequence"/>
</dbReference>
<feature type="domain" description="Creatinase N-terminal" evidence="2">
    <location>
        <begin position="3"/>
        <end position="127"/>
    </location>
</feature>
<accession>A0AAE3E821</accession>
<dbReference type="Pfam" id="PF00557">
    <property type="entry name" value="Peptidase_M24"/>
    <property type="match status" value="1"/>
</dbReference>
<dbReference type="Gene3D" id="3.40.350.10">
    <property type="entry name" value="Creatinase/prolidase N-terminal domain"/>
    <property type="match status" value="1"/>
</dbReference>
<organism evidence="3 4">
    <name type="scientific">Hominifimenecus microfluidus</name>
    <dbReference type="NCBI Taxonomy" id="2885348"/>
    <lineage>
        <taxon>Bacteria</taxon>
        <taxon>Bacillati</taxon>
        <taxon>Bacillota</taxon>
        <taxon>Clostridia</taxon>
        <taxon>Lachnospirales</taxon>
        <taxon>Lachnospiraceae</taxon>
        <taxon>Hominifimenecus</taxon>
    </lineage>
</organism>
<proteinExistence type="predicted"/>
<dbReference type="InterPro" id="IPR000994">
    <property type="entry name" value="Pept_M24"/>
</dbReference>
<dbReference type="InterPro" id="IPR036005">
    <property type="entry name" value="Creatinase/aminopeptidase-like"/>
</dbReference>
<evidence type="ECO:0000313" key="4">
    <source>
        <dbReference type="Proteomes" id="UP001198182"/>
    </source>
</evidence>
<dbReference type="SUPFAM" id="SSF55920">
    <property type="entry name" value="Creatinase/aminopeptidase"/>
    <property type="match status" value="1"/>
</dbReference>
<dbReference type="PANTHER" id="PTHR46112:SF3">
    <property type="entry name" value="AMINOPEPTIDASE YPDF"/>
    <property type="match status" value="1"/>
</dbReference>
<dbReference type="Gene3D" id="3.90.230.10">
    <property type="entry name" value="Creatinase/methionine aminopeptidase superfamily"/>
    <property type="match status" value="1"/>
</dbReference>
<dbReference type="InterPro" id="IPR029149">
    <property type="entry name" value="Creatin/AminoP/Spt16_N"/>
</dbReference>
<dbReference type="InterPro" id="IPR000587">
    <property type="entry name" value="Creatinase_N"/>
</dbReference>
<dbReference type="RefSeq" id="WP_308452517.1">
    <property type="nucleotide sequence ID" value="NZ_JAJEQR010000004.1"/>
</dbReference>
<dbReference type="SUPFAM" id="SSF53092">
    <property type="entry name" value="Creatinase/prolidase N-terminal domain"/>
    <property type="match status" value="1"/>
</dbReference>
<dbReference type="PANTHER" id="PTHR46112">
    <property type="entry name" value="AMINOPEPTIDASE"/>
    <property type="match status" value="1"/>
</dbReference>
<evidence type="ECO:0000259" key="2">
    <source>
        <dbReference type="Pfam" id="PF01321"/>
    </source>
</evidence>
<dbReference type="InterPro" id="IPR050659">
    <property type="entry name" value="Peptidase_M24B"/>
</dbReference>
<dbReference type="EMBL" id="JAJEQR010000004">
    <property type="protein sequence ID" value="MCC2229729.1"/>
    <property type="molecule type" value="Genomic_DNA"/>
</dbReference>
<dbReference type="AlphaFoldDB" id="A0AAE3E821"/>
<evidence type="ECO:0000313" key="3">
    <source>
        <dbReference type="EMBL" id="MCC2229729.1"/>
    </source>
</evidence>
<dbReference type="Pfam" id="PF01321">
    <property type="entry name" value="Creatinase_N"/>
    <property type="match status" value="1"/>
</dbReference>